<evidence type="ECO:0000313" key="2">
    <source>
        <dbReference type="Proteomes" id="UP000265520"/>
    </source>
</evidence>
<comment type="caution">
    <text evidence="1">The sequence shown here is derived from an EMBL/GenBank/DDBJ whole genome shotgun (WGS) entry which is preliminary data.</text>
</comment>
<dbReference type="EMBL" id="LXQA010016582">
    <property type="protein sequence ID" value="MCH89643.1"/>
    <property type="molecule type" value="Genomic_DNA"/>
</dbReference>
<sequence>GRERKALQQAELYRNFIFRAYEKRVQPSIFVCEFLDPGNLVLRVTDKVDYPATEDPPFFLVGFIPSLLGPFTLFQA</sequence>
<organism evidence="1 2">
    <name type="scientific">Trifolium medium</name>
    <dbReference type="NCBI Taxonomy" id="97028"/>
    <lineage>
        <taxon>Eukaryota</taxon>
        <taxon>Viridiplantae</taxon>
        <taxon>Streptophyta</taxon>
        <taxon>Embryophyta</taxon>
        <taxon>Tracheophyta</taxon>
        <taxon>Spermatophyta</taxon>
        <taxon>Magnoliopsida</taxon>
        <taxon>eudicotyledons</taxon>
        <taxon>Gunneridae</taxon>
        <taxon>Pentapetalae</taxon>
        <taxon>rosids</taxon>
        <taxon>fabids</taxon>
        <taxon>Fabales</taxon>
        <taxon>Fabaceae</taxon>
        <taxon>Papilionoideae</taxon>
        <taxon>50 kb inversion clade</taxon>
        <taxon>NPAAA clade</taxon>
        <taxon>Hologalegina</taxon>
        <taxon>IRL clade</taxon>
        <taxon>Trifolieae</taxon>
        <taxon>Trifolium</taxon>
    </lineage>
</organism>
<accession>A0A392MQT3</accession>
<dbReference type="AlphaFoldDB" id="A0A392MQT3"/>
<gene>
    <name evidence="1" type="ORF">A2U01_0010543</name>
</gene>
<protein>
    <submittedName>
        <fullName evidence="1">Uncharacterized protein</fullName>
    </submittedName>
</protein>
<feature type="non-terminal residue" evidence="1">
    <location>
        <position position="1"/>
    </location>
</feature>
<keyword evidence="2" id="KW-1185">Reference proteome</keyword>
<evidence type="ECO:0000313" key="1">
    <source>
        <dbReference type="EMBL" id="MCH89643.1"/>
    </source>
</evidence>
<dbReference type="Proteomes" id="UP000265520">
    <property type="component" value="Unassembled WGS sequence"/>
</dbReference>
<reference evidence="1 2" key="1">
    <citation type="journal article" date="2018" name="Front. Plant Sci.">
        <title>Red Clover (Trifolium pratense) and Zigzag Clover (T. medium) - A Picture of Genomic Similarities and Differences.</title>
        <authorList>
            <person name="Dluhosova J."/>
            <person name="Istvanek J."/>
            <person name="Nedelnik J."/>
            <person name="Repkova J."/>
        </authorList>
    </citation>
    <scope>NUCLEOTIDE SEQUENCE [LARGE SCALE GENOMIC DNA]</scope>
    <source>
        <strain evidence="2">cv. 10/8</strain>
        <tissue evidence="1">Leaf</tissue>
    </source>
</reference>
<proteinExistence type="predicted"/>
<name>A0A392MQT3_9FABA</name>